<sequence>MDEMTWMTLVLAVGTAARITRLITTDTITESLRHAVLFSRQQRTALAAGQPAPPAARPRVAKVRAMLYKLVTCDWCAGFWVSVAVAPLVLYADTSSPWFIIPATALTLSYAVGLLASTEAT</sequence>
<protein>
    <recommendedName>
        <fullName evidence="4">DUF1360 domain-containing protein</fullName>
    </recommendedName>
</protein>
<name>A0A839Y136_9PSEU</name>
<evidence type="ECO:0008006" key="4">
    <source>
        <dbReference type="Google" id="ProtNLM"/>
    </source>
</evidence>
<gene>
    <name evidence="2" type="ORF">FB384_004955</name>
</gene>
<evidence type="ECO:0000256" key="1">
    <source>
        <dbReference type="SAM" id="Phobius"/>
    </source>
</evidence>
<feature type="transmembrane region" description="Helical" evidence="1">
    <location>
        <begin position="98"/>
        <end position="116"/>
    </location>
</feature>
<dbReference type="Pfam" id="PF07098">
    <property type="entry name" value="DUF1360"/>
    <property type="match status" value="1"/>
</dbReference>
<dbReference type="AlphaFoldDB" id="A0A839Y136"/>
<dbReference type="EMBL" id="JACIBS010000009">
    <property type="protein sequence ID" value="MBB3665996.1"/>
    <property type="molecule type" value="Genomic_DNA"/>
</dbReference>
<feature type="transmembrane region" description="Helical" evidence="1">
    <location>
        <begin position="67"/>
        <end position="92"/>
    </location>
</feature>
<dbReference type="Proteomes" id="UP000564573">
    <property type="component" value="Unassembled WGS sequence"/>
</dbReference>
<dbReference type="InterPro" id="IPR010773">
    <property type="entry name" value="Mycophage_PG1_Gp7"/>
</dbReference>
<reference evidence="2 3" key="1">
    <citation type="submission" date="2020-08" db="EMBL/GenBank/DDBJ databases">
        <title>Sequencing the genomes of 1000 actinobacteria strains.</title>
        <authorList>
            <person name="Klenk H.-P."/>
        </authorList>
    </citation>
    <scope>NUCLEOTIDE SEQUENCE [LARGE SCALE GENOMIC DNA]</scope>
    <source>
        <strain evidence="2 3">DSM 45267</strain>
    </source>
</reference>
<keyword evidence="3" id="KW-1185">Reference proteome</keyword>
<keyword evidence="1" id="KW-0812">Transmembrane</keyword>
<evidence type="ECO:0000313" key="3">
    <source>
        <dbReference type="Proteomes" id="UP000564573"/>
    </source>
</evidence>
<proteinExistence type="predicted"/>
<accession>A0A839Y136</accession>
<keyword evidence="1" id="KW-1133">Transmembrane helix</keyword>
<keyword evidence="1" id="KW-0472">Membrane</keyword>
<evidence type="ECO:0000313" key="2">
    <source>
        <dbReference type="EMBL" id="MBB3665996.1"/>
    </source>
</evidence>
<organism evidence="2 3">
    <name type="scientific">Prauserella sediminis</name>
    <dbReference type="NCBI Taxonomy" id="577680"/>
    <lineage>
        <taxon>Bacteria</taxon>
        <taxon>Bacillati</taxon>
        <taxon>Actinomycetota</taxon>
        <taxon>Actinomycetes</taxon>
        <taxon>Pseudonocardiales</taxon>
        <taxon>Pseudonocardiaceae</taxon>
        <taxon>Prauserella</taxon>
        <taxon>Prauserella salsuginis group</taxon>
    </lineage>
</organism>
<comment type="caution">
    <text evidence="2">The sequence shown here is derived from an EMBL/GenBank/DDBJ whole genome shotgun (WGS) entry which is preliminary data.</text>
</comment>